<dbReference type="InterPro" id="IPR012337">
    <property type="entry name" value="RNaseH-like_sf"/>
</dbReference>
<organism evidence="2 3">
    <name type="scientific">Patiria miniata</name>
    <name type="common">Bat star</name>
    <name type="synonym">Asterina miniata</name>
    <dbReference type="NCBI Taxonomy" id="46514"/>
    <lineage>
        <taxon>Eukaryota</taxon>
        <taxon>Metazoa</taxon>
        <taxon>Echinodermata</taxon>
        <taxon>Eleutherozoa</taxon>
        <taxon>Asterozoa</taxon>
        <taxon>Asteroidea</taxon>
        <taxon>Valvatacea</taxon>
        <taxon>Valvatida</taxon>
        <taxon>Asterinidae</taxon>
        <taxon>Patiria</taxon>
    </lineage>
</organism>
<dbReference type="RefSeq" id="XP_038054319.1">
    <property type="nucleotide sequence ID" value="XM_038198391.1"/>
</dbReference>
<dbReference type="AlphaFoldDB" id="A0A913ZSE2"/>
<evidence type="ECO:0000313" key="2">
    <source>
        <dbReference type="EnsemblMetazoa" id="XP_038054319.1"/>
    </source>
</evidence>
<dbReference type="OMA" id="ENMRSFM"/>
<dbReference type="PANTHER" id="PTHR46814:SF1">
    <property type="entry name" value="EGALITARIAN, ISOFORM B"/>
    <property type="match status" value="1"/>
</dbReference>
<dbReference type="EnsemblMetazoa" id="XM_038198391.1">
    <property type="protein sequence ID" value="XP_038054319.1"/>
    <property type="gene ID" value="LOC119726637"/>
</dbReference>
<protein>
    <recommendedName>
        <fullName evidence="1">3'-5' exonuclease domain-containing protein</fullName>
    </recommendedName>
</protein>
<name>A0A913ZSE2_PATMI</name>
<dbReference type="GO" id="GO:0008408">
    <property type="term" value="F:3'-5' exonuclease activity"/>
    <property type="evidence" value="ECO:0007669"/>
    <property type="project" value="InterPro"/>
</dbReference>
<accession>A0A913ZSE2</accession>
<dbReference type="GeneID" id="119726637"/>
<dbReference type="InterPro" id="IPR002562">
    <property type="entry name" value="3'-5'_exonuclease_dom"/>
</dbReference>
<dbReference type="InterPro" id="IPR036397">
    <property type="entry name" value="RNaseH_sf"/>
</dbReference>
<proteinExistence type="predicted"/>
<reference evidence="2" key="1">
    <citation type="submission" date="2022-11" db="UniProtKB">
        <authorList>
            <consortium name="EnsemblMetazoa"/>
        </authorList>
    </citation>
    <scope>IDENTIFICATION</scope>
</reference>
<dbReference type="Gene3D" id="3.30.420.10">
    <property type="entry name" value="Ribonuclease H-like superfamily/Ribonuclease H"/>
    <property type="match status" value="1"/>
</dbReference>
<dbReference type="GO" id="GO:0006139">
    <property type="term" value="P:nucleobase-containing compound metabolic process"/>
    <property type="evidence" value="ECO:0007669"/>
    <property type="project" value="InterPro"/>
</dbReference>
<keyword evidence="3" id="KW-1185">Reference proteome</keyword>
<dbReference type="Proteomes" id="UP000887568">
    <property type="component" value="Unplaced"/>
</dbReference>
<evidence type="ECO:0000313" key="3">
    <source>
        <dbReference type="Proteomes" id="UP000887568"/>
    </source>
</evidence>
<feature type="domain" description="3'-5' exonuclease" evidence="1">
    <location>
        <begin position="247"/>
        <end position="437"/>
    </location>
</feature>
<dbReference type="GO" id="GO:0003676">
    <property type="term" value="F:nucleic acid binding"/>
    <property type="evidence" value="ECO:0007669"/>
    <property type="project" value="InterPro"/>
</dbReference>
<dbReference type="OrthoDB" id="368776at2759"/>
<evidence type="ECO:0000259" key="1">
    <source>
        <dbReference type="SMART" id="SM00474"/>
    </source>
</evidence>
<dbReference type="SMART" id="SM00474">
    <property type="entry name" value="35EXOc"/>
    <property type="match status" value="1"/>
</dbReference>
<dbReference type="PANTHER" id="PTHR46814">
    <property type="entry name" value="EGALITARIAN, ISOFORM B"/>
    <property type="match status" value="1"/>
</dbReference>
<sequence>MAYFREASPYRPAYFSKHESDLYDLEDVEKISGEHSEVLEVGDKWAVVSVADYSRAMVFKGALRRGNLAPIRKMGDYLRPGFNVIIEVRRLKRGDIEPRRHGCGWVVTKITREELMVSPAYYRDAANLFDFMGTKGKRRGQARPREVDGLGAFTGEAVQLIRSFLTSWNGISLSGIMDNLSDAHPVIKDRLDCVEDLSDFLEGQPRFFTVTSQGFVYLNGGHEANCVQEEIKSRLPRLDVGIFGDEAVIIRKPWRVGGVIKPIIRDEETRVVAFDTERASNGDCEYLSTVQIAIIDAVCPQAYIFDVIDWSDRDFKTSKLKHLLESKRVLKVVHDCRGDSAALENYGIELTNVFDTAVAYTTIMEQSNVRYTPPPNFTQLCNVFGRFTPQRNSKNVYQGNRNFWASRPLTDNMIDHAASDVMGLATNVYDNMTSFMNPAWKSRFNALCTKSLGH</sequence>
<dbReference type="SUPFAM" id="SSF53098">
    <property type="entry name" value="Ribonuclease H-like"/>
    <property type="match status" value="1"/>
</dbReference>
<dbReference type="Pfam" id="PF01612">
    <property type="entry name" value="DNA_pol_A_exo1"/>
    <property type="match status" value="1"/>
</dbReference>